<sequence length="220" mass="22771">MRYGPHRSQVVELDEPVGAARATVLLLHGGYWRARHGLELMRPLVPSLVDAGLRVANVEYRRVGDGGGWPRTLEDVVAARDAVGGDPVVVVGHSAGAQLGICLAKRGGVRGVLSLSGVLDLRATAEQGLGEGAAEPFLGGSPEQVPEVYAAASPVELVPVGVPVTCLHGDADQRVPLEQAERFAALGGGRLVVVPGDHFAVVDPASAAWRVALAELAALL</sequence>
<dbReference type="Pfam" id="PF20434">
    <property type="entry name" value="BD-FAE"/>
    <property type="match status" value="1"/>
</dbReference>
<dbReference type="EMBL" id="MKQR01000016">
    <property type="protein sequence ID" value="OLR92666.1"/>
    <property type="molecule type" value="Genomic_DNA"/>
</dbReference>
<dbReference type="InterPro" id="IPR050300">
    <property type="entry name" value="GDXG_lipolytic_enzyme"/>
</dbReference>
<comment type="caution">
    <text evidence="3">The sequence shown here is derived from an EMBL/GenBank/DDBJ whole genome shotgun (WGS) entry which is preliminary data.</text>
</comment>
<evidence type="ECO:0000259" key="2">
    <source>
        <dbReference type="Pfam" id="PF20434"/>
    </source>
</evidence>
<evidence type="ECO:0000313" key="4">
    <source>
        <dbReference type="Proteomes" id="UP000186040"/>
    </source>
</evidence>
<dbReference type="InterPro" id="IPR049492">
    <property type="entry name" value="BD-FAE-like_dom"/>
</dbReference>
<dbReference type="Proteomes" id="UP000186040">
    <property type="component" value="Unassembled WGS sequence"/>
</dbReference>
<dbReference type="GO" id="GO:0016787">
    <property type="term" value="F:hydrolase activity"/>
    <property type="evidence" value="ECO:0007669"/>
    <property type="project" value="UniProtKB-KW"/>
</dbReference>
<keyword evidence="1" id="KW-0378">Hydrolase</keyword>
<dbReference type="InterPro" id="IPR029058">
    <property type="entry name" value="AB_hydrolase_fold"/>
</dbReference>
<dbReference type="AlphaFoldDB" id="A0A1Q9LKU3"/>
<evidence type="ECO:0000256" key="1">
    <source>
        <dbReference type="ARBA" id="ARBA00022801"/>
    </source>
</evidence>
<reference evidence="3 4" key="1">
    <citation type="submission" date="2016-10" db="EMBL/GenBank/DDBJ databases">
        <title>The Draft Genome Sequence of Actinokineospora bangkokensis 44EHWT reveals the biosynthetic pathway of antifungal compounds Thailandins with unusual extender unit butylmalonyl-CoA.</title>
        <authorList>
            <person name="Greule A."/>
            <person name="Intra B."/>
            <person name="Flemming S."/>
            <person name="Rommel M.G."/>
            <person name="Panbangred W."/>
            <person name="Bechthold A."/>
        </authorList>
    </citation>
    <scope>NUCLEOTIDE SEQUENCE [LARGE SCALE GENOMIC DNA]</scope>
    <source>
        <strain evidence="3 4">44EHW</strain>
    </source>
</reference>
<organism evidence="3 4">
    <name type="scientific">Actinokineospora bangkokensis</name>
    <dbReference type="NCBI Taxonomy" id="1193682"/>
    <lineage>
        <taxon>Bacteria</taxon>
        <taxon>Bacillati</taxon>
        <taxon>Actinomycetota</taxon>
        <taxon>Actinomycetes</taxon>
        <taxon>Pseudonocardiales</taxon>
        <taxon>Pseudonocardiaceae</taxon>
        <taxon>Actinokineospora</taxon>
    </lineage>
</organism>
<keyword evidence="4" id="KW-1185">Reference proteome</keyword>
<dbReference type="PANTHER" id="PTHR48081:SF33">
    <property type="entry name" value="KYNURENINE FORMAMIDASE"/>
    <property type="match status" value="1"/>
</dbReference>
<feature type="domain" description="BD-FAE-like" evidence="2">
    <location>
        <begin position="22"/>
        <end position="184"/>
    </location>
</feature>
<dbReference type="Gene3D" id="3.40.50.1820">
    <property type="entry name" value="alpha/beta hydrolase"/>
    <property type="match status" value="1"/>
</dbReference>
<evidence type="ECO:0000313" key="3">
    <source>
        <dbReference type="EMBL" id="OLR92666.1"/>
    </source>
</evidence>
<dbReference type="SUPFAM" id="SSF53474">
    <property type="entry name" value="alpha/beta-Hydrolases"/>
    <property type="match status" value="1"/>
</dbReference>
<accession>A0A1Q9LKU3</accession>
<dbReference type="STRING" id="1193682.BJP25_21795"/>
<protein>
    <recommendedName>
        <fullName evidence="2">BD-FAE-like domain-containing protein</fullName>
    </recommendedName>
</protein>
<dbReference type="PANTHER" id="PTHR48081">
    <property type="entry name" value="AB HYDROLASE SUPERFAMILY PROTEIN C4A8.06C"/>
    <property type="match status" value="1"/>
</dbReference>
<dbReference type="RefSeq" id="WP_075975809.1">
    <property type="nucleotide sequence ID" value="NZ_MKQR01000016.1"/>
</dbReference>
<proteinExistence type="predicted"/>
<dbReference type="OrthoDB" id="255603at2"/>
<gene>
    <name evidence="3" type="ORF">BJP25_21795</name>
</gene>
<name>A0A1Q9LKU3_9PSEU</name>